<feature type="compositionally biased region" description="Polar residues" evidence="1">
    <location>
        <begin position="228"/>
        <end position="241"/>
    </location>
</feature>
<dbReference type="Gene3D" id="3.30.420.10">
    <property type="entry name" value="Ribonuclease H-like superfamily/Ribonuclease H"/>
    <property type="match status" value="1"/>
</dbReference>
<evidence type="ECO:0000256" key="1">
    <source>
        <dbReference type="SAM" id="MobiDB-lite"/>
    </source>
</evidence>
<reference evidence="4" key="1">
    <citation type="submission" date="2019-12" db="UniProtKB">
        <authorList>
            <consortium name="WormBaseParasite"/>
        </authorList>
    </citation>
    <scope>IDENTIFICATION</scope>
</reference>
<organism evidence="3 4">
    <name type="scientific">Trichuris muris</name>
    <name type="common">Mouse whipworm</name>
    <dbReference type="NCBI Taxonomy" id="70415"/>
    <lineage>
        <taxon>Eukaryota</taxon>
        <taxon>Metazoa</taxon>
        <taxon>Ecdysozoa</taxon>
        <taxon>Nematoda</taxon>
        <taxon>Enoplea</taxon>
        <taxon>Dorylaimia</taxon>
        <taxon>Trichinellida</taxon>
        <taxon>Trichuridae</taxon>
        <taxon>Trichuris</taxon>
    </lineage>
</organism>
<name>A0A5S6Q596_TRIMR</name>
<dbReference type="InterPro" id="IPR050951">
    <property type="entry name" value="Retrovirus_Pol_polyprotein"/>
</dbReference>
<keyword evidence="3" id="KW-1185">Reference proteome</keyword>
<evidence type="ECO:0000313" key="4">
    <source>
        <dbReference type="WBParaSite" id="TMUE_0000002405.1"/>
    </source>
</evidence>
<dbReference type="GO" id="GO:0003676">
    <property type="term" value="F:nucleic acid binding"/>
    <property type="evidence" value="ECO:0007669"/>
    <property type="project" value="InterPro"/>
</dbReference>
<dbReference type="WBParaSite" id="TMUE_0000002405.1">
    <property type="protein sequence ID" value="TMUE_0000002405.1"/>
    <property type="gene ID" value="WBGene00298247"/>
</dbReference>
<feature type="compositionally biased region" description="Basic residues" evidence="1">
    <location>
        <begin position="272"/>
        <end position="282"/>
    </location>
</feature>
<dbReference type="AlphaFoldDB" id="A0A5S6Q596"/>
<protein>
    <submittedName>
        <fullName evidence="4">Integrase catalytic domain-containing protein</fullName>
    </submittedName>
</protein>
<dbReference type="PANTHER" id="PTHR37984">
    <property type="entry name" value="PROTEIN CBG26694"/>
    <property type="match status" value="1"/>
</dbReference>
<dbReference type="InterPro" id="IPR036397">
    <property type="entry name" value="RNaseH_sf"/>
</dbReference>
<feature type="compositionally biased region" description="Polar residues" evidence="1">
    <location>
        <begin position="253"/>
        <end position="270"/>
    </location>
</feature>
<dbReference type="GO" id="GO:0015074">
    <property type="term" value="P:DNA integration"/>
    <property type="evidence" value="ECO:0007669"/>
    <property type="project" value="InterPro"/>
</dbReference>
<dbReference type="PANTHER" id="PTHR37984:SF5">
    <property type="entry name" value="PROTEIN NYNRIN-LIKE"/>
    <property type="match status" value="1"/>
</dbReference>
<evidence type="ECO:0000313" key="3">
    <source>
        <dbReference type="Proteomes" id="UP000046395"/>
    </source>
</evidence>
<feature type="region of interest" description="Disordered" evidence="1">
    <location>
        <begin position="222"/>
        <end position="282"/>
    </location>
</feature>
<sequence>MAGKSGLSVSATRDRGSGNDYAGAACRQCLRDLHAAPRRGSDEGRKNKGGTDYSVCRGRNVFYERGAPEELLLDNDTAFRSRLFTEFATTWGVRLRYRCAHAPSGNGITERCHRTVKVIAARKRCSIPEAVYLYNVTPRDDCTASSAPAAKMYKYTVKVRGIDRCAEDDQSENAVYAIGDRVWVKPPGSRCDTMYQPGYVTGVISHQAVEVDGIVRHIRDLRHRTPTAEPSASGPQTNNEDGNMITVVPRQIVTRTTIPNGNQQNTTSAPRRSARIRQGARV</sequence>
<dbReference type="PROSITE" id="PS50994">
    <property type="entry name" value="INTEGRASE"/>
    <property type="match status" value="1"/>
</dbReference>
<dbReference type="InterPro" id="IPR001584">
    <property type="entry name" value="Integrase_cat-core"/>
</dbReference>
<dbReference type="Proteomes" id="UP000046395">
    <property type="component" value="Unassembled WGS sequence"/>
</dbReference>
<dbReference type="InterPro" id="IPR012337">
    <property type="entry name" value="RNaseH-like_sf"/>
</dbReference>
<dbReference type="SUPFAM" id="SSF53098">
    <property type="entry name" value="Ribonuclease H-like"/>
    <property type="match status" value="1"/>
</dbReference>
<proteinExistence type="predicted"/>
<feature type="domain" description="Integrase catalytic" evidence="2">
    <location>
        <begin position="61"/>
        <end position="117"/>
    </location>
</feature>
<accession>A0A5S6Q596</accession>
<dbReference type="STRING" id="70415.A0A5S6Q596"/>
<evidence type="ECO:0000259" key="2">
    <source>
        <dbReference type="PROSITE" id="PS50994"/>
    </source>
</evidence>